<dbReference type="InterPro" id="IPR055122">
    <property type="entry name" value="Med14_N"/>
</dbReference>
<comment type="subunit">
    <text evidence="9">Component of the Mediator complex.</text>
</comment>
<evidence type="ECO:0000313" key="13">
    <source>
        <dbReference type="Proteomes" id="UP000033140"/>
    </source>
</evidence>
<reference evidence="12 13" key="2">
    <citation type="journal article" date="2014" name="J. Gen. Appl. Microbiol.">
        <title>The early diverging ascomycetous budding yeast Saitoella complicata has three histone deacetylases belonging to the Clr6, Hos2, and Rpd3 lineages.</title>
        <authorList>
            <person name="Nishida H."/>
            <person name="Matsumoto T."/>
            <person name="Kondo S."/>
            <person name="Hamamoto M."/>
            <person name="Yoshikawa H."/>
        </authorList>
    </citation>
    <scope>NUCLEOTIDE SEQUENCE [LARGE SCALE GENOMIC DNA]</scope>
    <source>
        <strain evidence="12 13">NRRL Y-17804</strain>
    </source>
</reference>
<evidence type="ECO:0000256" key="3">
    <source>
        <dbReference type="ARBA" id="ARBA00019619"/>
    </source>
</evidence>
<organism evidence="12 13">
    <name type="scientific">Saitoella complicata (strain BCRC 22490 / CBS 7301 / JCM 7358 / NBRC 10748 / NRRL Y-17804)</name>
    <dbReference type="NCBI Taxonomy" id="698492"/>
    <lineage>
        <taxon>Eukaryota</taxon>
        <taxon>Fungi</taxon>
        <taxon>Dikarya</taxon>
        <taxon>Ascomycota</taxon>
        <taxon>Taphrinomycotina</taxon>
        <taxon>Taphrinomycotina incertae sedis</taxon>
        <taxon>Saitoella</taxon>
    </lineage>
</organism>
<evidence type="ECO:0000256" key="5">
    <source>
        <dbReference type="ARBA" id="ARBA00023159"/>
    </source>
</evidence>
<dbReference type="PANTHER" id="PTHR12809:SF2">
    <property type="entry name" value="MEDIATOR OF RNA POLYMERASE II TRANSCRIPTION SUBUNIT 14"/>
    <property type="match status" value="1"/>
</dbReference>
<dbReference type="PANTHER" id="PTHR12809">
    <property type="entry name" value="MEDIATOR COMPLEX SUBUNIT"/>
    <property type="match status" value="1"/>
</dbReference>
<gene>
    <name evidence="12" type="ORF">G7K_3898-t1</name>
</gene>
<comment type="similarity">
    <text evidence="2 9">Belongs to the Mediator complex subunit 14 family.</text>
</comment>
<comment type="subcellular location">
    <subcellularLocation>
        <location evidence="1 9">Nucleus</location>
    </subcellularLocation>
</comment>
<evidence type="ECO:0000256" key="8">
    <source>
        <dbReference type="ARBA" id="ARBA00032007"/>
    </source>
</evidence>
<evidence type="ECO:0000256" key="7">
    <source>
        <dbReference type="ARBA" id="ARBA00023242"/>
    </source>
</evidence>
<reference evidence="12 13" key="1">
    <citation type="journal article" date="2011" name="J. Gen. Appl. Microbiol.">
        <title>Draft genome sequencing of the enigmatic yeast Saitoella complicata.</title>
        <authorList>
            <person name="Nishida H."/>
            <person name="Hamamoto M."/>
            <person name="Sugiyama J."/>
        </authorList>
    </citation>
    <scope>NUCLEOTIDE SEQUENCE [LARGE SCALE GENOMIC DNA]</scope>
    <source>
        <strain evidence="12 13">NRRL Y-17804</strain>
    </source>
</reference>
<feature type="region of interest" description="Disordered" evidence="10">
    <location>
        <begin position="1"/>
        <end position="26"/>
    </location>
</feature>
<evidence type="ECO:0000259" key="11">
    <source>
        <dbReference type="Pfam" id="PF08638"/>
    </source>
</evidence>
<name>A0A0E9NJ75_SAICN</name>
<dbReference type="Pfam" id="PF08638">
    <property type="entry name" value="Med14"/>
    <property type="match status" value="1"/>
</dbReference>
<evidence type="ECO:0000256" key="9">
    <source>
        <dbReference type="RuleBase" id="RU365082"/>
    </source>
</evidence>
<dbReference type="InterPro" id="IPR013947">
    <property type="entry name" value="Mediator_Med14"/>
</dbReference>
<dbReference type="GO" id="GO:0006357">
    <property type="term" value="P:regulation of transcription by RNA polymerase II"/>
    <property type="evidence" value="ECO:0007669"/>
    <property type="project" value="InterPro"/>
</dbReference>
<dbReference type="GO" id="GO:0070847">
    <property type="term" value="C:core mediator complex"/>
    <property type="evidence" value="ECO:0007669"/>
    <property type="project" value="TreeGrafter"/>
</dbReference>
<keyword evidence="7 9" id="KW-0539">Nucleus</keyword>
<evidence type="ECO:0000256" key="6">
    <source>
        <dbReference type="ARBA" id="ARBA00023163"/>
    </source>
</evidence>
<evidence type="ECO:0000256" key="10">
    <source>
        <dbReference type="SAM" id="MobiDB-lite"/>
    </source>
</evidence>
<sequence length="1161" mass="127945">MQDDARPRTPSVNPGKQRRKYFTTKPYTLEVTNEPASAYRTHPFQSFVCPPSGSTHNTRPVKHDITLVPLLQKNASPRLMDAKKAALNGEHMVDDAPTIAQPQPPPPLPPNPAEQPVSLRVLVQRLARSGFAELQEVVERLSQAPAYSHRPTLLPHLLTIRQHLLQLLILTQYATKSSEHASLLRSIDAYLEGHNLSFHHLVDFELGPLVKEAAALRTPPPDLEVALRVFKGLPTTNLGRETEGLVGPPPLTPADVNEALEDLNAQIRWRLAMDDTLPMAWWTTQDQWIIHDGRVRFVSEETEGACGWWLELSLFQSHWYLANFGWTDLLEGNGDESDGKMGLPAPQFLEVEASMTRSGVFHSPQPLVSIYTFLSYLAAARRHDRLGRALGNLRWGGTPLWIQLTGPKRQDMRIEYWAGDKAAVEISMKEVEPSAEDRMVCDAEDKVVASSRIEVRRVWKREVGGEEVPLRCGGEAVDVIKAAVGLHVRYVVESIAEALGVDGGFTFAMREGKGGTGIGPVVDVTVCEGVSVTISIDPFTGKKVLSGTIRPNFLRAAESGMNEPAKPVPSYNQAQTGPWANVVEALKKLRFEVVKDGLETRARFLGWEGHDIRALGLTGDDSLAVGRTVHPTCRAKWASWFSVDADAAAAKGWFIVAVMDRVEGGGAGVGGGVGVRWVLARCAGVEGAWRVKSTELIPEVFAPPVVGDENRKRKRDEEPARPSSGSHARGVPGLEFMAKVKRYAKLRKALLQAEDGLIAKGVAYDVLDNGDSLREVKVQRVTMKAASVEGLSMDESPSFENSFVDVLEDGDGVKLVLQGRLKERVVVPDLAPAERAEEDVKVVYDVDSGRVTICVADGEDAGAMLCRKWAAIAKSVNLVKQTLAKPSEYFKLIGFQLGWVRLGYQQGLWVDIGDEIQFGRDGTEGAANPHGLIKRFAGMFSGDLEKLTMLLQLTYPLLTALESIRSTAETDSTISVALAPSLFRIMYTEGPHSLEICFAPRSEADRTTILLLRDAAMKTRIEKAKGERDFKEMVWLHDLWQQGIGANDGIKPLGRALQCRPEKGGSVLRLIHEKIIAVLRGGTVKQEPLLSRAYSEPNAWADDAGLDRPQLLFMGREIRLEKERSKRKNSKTIYDQNVQSINHKKPSNIDIEASTSQETSI</sequence>
<proteinExistence type="inferred from homology"/>
<comment type="function">
    <text evidence="9">Component of the Mediator complex, a coactivator involved in the regulated transcription of nearly all RNA polymerase II-dependent genes. Mediator functions as a bridge to convey information from gene-specific regulatory proteins to the basal RNA polymerase II transcription machinery. Mediator is recruited to promoters by direct interactions with regulatory proteins and serves as a scaffold for the assembly of a functional preinitiation complex with RNA polymerase II and the general transcription factors.</text>
</comment>
<reference evidence="12 13" key="3">
    <citation type="journal article" date="2015" name="Genome Announc.">
        <title>Draft Genome Sequence of the Archiascomycetous Yeast Saitoella complicata.</title>
        <authorList>
            <person name="Yamauchi K."/>
            <person name="Kondo S."/>
            <person name="Hamamoto M."/>
            <person name="Takahashi Y."/>
            <person name="Ogura Y."/>
            <person name="Hayashi T."/>
            <person name="Nishida H."/>
        </authorList>
    </citation>
    <scope>NUCLEOTIDE SEQUENCE [LARGE SCALE GENOMIC DNA]</scope>
    <source>
        <strain evidence="12 13">NRRL Y-17804</strain>
    </source>
</reference>
<feature type="domain" description="Mediator complex subunit MED14 N-terminal" evidence="11">
    <location>
        <begin position="117"/>
        <end position="298"/>
    </location>
</feature>
<dbReference type="EMBL" id="BACD03000025">
    <property type="protein sequence ID" value="GAO49756.1"/>
    <property type="molecule type" value="Genomic_DNA"/>
</dbReference>
<dbReference type="GO" id="GO:0016592">
    <property type="term" value="C:mediator complex"/>
    <property type="evidence" value="ECO:0007669"/>
    <property type="project" value="UniProtKB-UniRule"/>
</dbReference>
<keyword evidence="13" id="KW-1185">Reference proteome</keyword>
<accession>A0A0E9NJ75</accession>
<evidence type="ECO:0000256" key="2">
    <source>
        <dbReference type="ARBA" id="ARBA00007813"/>
    </source>
</evidence>
<dbReference type="STRING" id="698492.A0A0E9NJ75"/>
<keyword evidence="6 9" id="KW-0804">Transcription</keyword>
<dbReference type="Proteomes" id="UP000033140">
    <property type="component" value="Unassembled WGS sequence"/>
</dbReference>
<keyword evidence="5 9" id="KW-0010">Activator</keyword>
<feature type="compositionally biased region" description="Basic and acidic residues" evidence="10">
    <location>
        <begin position="708"/>
        <end position="720"/>
    </location>
</feature>
<evidence type="ECO:0000256" key="1">
    <source>
        <dbReference type="ARBA" id="ARBA00004123"/>
    </source>
</evidence>
<protein>
    <recommendedName>
        <fullName evidence="3 9">Mediator of RNA polymerase II transcription subunit 14</fullName>
    </recommendedName>
    <alternativeName>
        <fullName evidence="8 9">Mediator complex subunit 14</fullName>
    </alternativeName>
</protein>
<dbReference type="AlphaFoldDB" id="A0A0E9NJ75"/>
<feature type="region of interest" description="Disordered" evidence="10">
    <location>
        <begin position="708"/>
        <end position="730"/>
    </location>
</feature>
<dbReference type="GO" id="GO:0003712">
    <property type="term" value="F:transcription coregulator activity"/>
    <property type="evidence" value="ECO:0007669"/>
    <property type="project" value="UniProtKB-UniRule"/>
</dbReference>
<comment type="caution">
    <text evidence="12">The sequence shown here is derived from an EMBL/GenBank/DDBJ whole genome shotgun (WGS) entry which is preliminary data.</text>
</comment>
<keyword evidence="4 9" id="KW-0805">Transcription regulation</keyword>
<evidence type="ECO:0000313" key="12">
    <source>
        <dbReference type="EMBL" id="GAO49756.1"/>
    </source>
</evidence>
<evidence type="ECO:0000256" key="4">
    <source>
        <dbReference type="ARBA" id="ARBA00023015"/>
    </source>
</evidence>